<sequence length="156" mass="16919">MRGLLAALWRASIWHPTAVPHDAAYIYVSPIKRVFLPAYDFVILWLGLAGLVQGFQSMSAIMPGVTPKLIYGALALAAAVCFLGCAFPRLWRIEIGGKIAIVSILSMIALSMTIAGLTIPNHTGITITPMVVALLIPPLIRLWTMGRERGRRKAGL</sequence>
<evidence type="ECO:0000313" key="2">
    <source>
        <dbReference type="EMBL" id="ERG63551.1"/>
    </source>
</evidence>
<name>U1MNS8_9MICO</name>
<evidence type="ECO:0000313" key="3">
    <source>
        <dbReference type="Proteomes" id="UP000016462"/>
    </source>
</evidence>
<keyword evidence="3" id="KW-1185">Reference proteome</keyword>
<feature type="transmembrane region" description="Helical" evidence="1">
    <location>
        <begin position="99"/>
        <end position="119"/>
    </location>
</feature>
<keyword evidence="1" id="KW-0472">Membrane</keyword>
<reference evidence="2 3" key="1">
    <citation type="journal article" date="2013" name="Genome Announc.">
        <title>First draft genome sequence from a member of the genus agrococcus, isolated from modern microbialites.</title>
        <authorList>
            <person name="White R.A.III."/>
            <person name="Grassa C.J."/>
            <person name="Suttle C.A."/>
        </authorList>
    </citation>
    <scope>NUCLEOTIDE SEQUENCE [LARGE SCALE GENOMIC DNA]</scope>
    <source>
        <strain evidence="2 3">RW1</strain>
    </source>
</reference>
<organism evidence="2 3">
    <name type="scientific">Agrococcus pavilionensis RW1</name>
    <dbReference type="NCBI Taxonomy" id="1330458"/>
    <lineage>
        <taxon>Bacteria</taxon>
        <taxon>Bacillati</taxon>
        <taxon>Actinomycetota</taxon>
        <taxon>Actinomycetes</taxon>
        <taxon>Micrococcales</taxon>
        <taxon>Microbacteriaceae</taxon>
        <taxon>Agrococcus</taxon>
    </lineage>
</organism>
<dbReference type="Proteomes" id="UP000016462">
    <property type="component" value="Unassembled WGS sequence"/>
</dbReference>
<keyword evidence="1" id="KW-1133">Transmembrane helix</keyword>
<dbReference type="RefSeq" id="WP_021011301.1">
    <property type="nucleotide sequence ID" value="NZ_ASHR01000031.1"/>
</dbReference>
<proteinExistence type="predicted"/>
<accession>U1MNS8</accession>
<feature type="transmembrane region" description="Helical" evidence="1">
    <location>
        <begin position="69"/>
        <end position="87"/>
    </location>
</feature>
<comment type="caution">
    <text evidence="2">The sequence shown here is derived from an EMBL/GenBank/DDBJ whole genome shotgun (WGS) entry which is preliminary data.</text>
</comment>
<evidence type="ECO:0000256" key="1">
    <source>
        <dbReference type="SAM" id="Phobius"/>
    </source>
</evidence>
<protein>
    <submittedName>
        <fullName evidence="2">Uncharacterized protein</fullName>
    </submittedName>
</protein>
<dbReference type="OrthoDB" id="5071369at2"/>
<keyword evidence="1" id="KW-0812">Transmembrane</keyword>
<feature type="transmembrane region" description="Helical" evidence="1">
    <location>
        <begin position="41"/>
        <end position="63"/>
    </location>
</feature>
<dbReference type="EMBL" id="ASHR01000031">
    <property type="protein sequence ID" value="ERG63551.1"/>
    <property type="molecule type" value="Genomic_DNA"/>
</dbReference>
<dbReference type="AlphaFoldDB" id="U1MNS8"/>
<feature type="transmembrane region" description="Helical" evidence="1">
    <location>
        <begin position="125"/>
        <end position="143"/>
    </location>
</feature>
<gene>
    <name evidence="2" type="ORF">L332_03675</name>
</gene>